<evidence type="ECO:0000313" key="2">
    <source>
        <dbReference type="EMBL" id="SEN84989.1"/>
    </source>
</evidence>
<dbReference type="SUPFAM" id="SSF53850">
    <property type="entry name" value="Periplasmic binding protein-like II"/>
    <property type="match status" value="1"/>
</dbReference>
<dbReference type="AlphaFoldDB" id="A0A1H8JWB4"/>
<dbReference type="InterPro" id="IPR050490">
    <property type="entry name" value="Bact_solute-bd_prot1"/>
</dbReference>
<reference evidence="3" key="1">
    <citation type="submission" date="2016-10" db="EMBL/GenBank/DDBJ databases">
        <authorList>
            <person name="Varghese N."/>
            <person name="Submissions S."/>
        </authorList>
    </citation>
    <scope>NUCLEOTIDE SEQUENCE [LARGE SCALE GENOMIC DNA]</scope>
    <source>
        <strain evidence="3">B48,IBRC-M 10115,DSM 25386,CECT 8001</strain>
    </source>
</reference>
<dbReference type="Gene3D" id="3.40.190.10">
    <property type="entry name" value="Periplasmic binding protein-like II"/>
    <property type="match status" value="2"/>
</dbReference>
<dbReference type="PROSITE" id="PS51257">
    <property type="entry name" value="PROKAR_LIPOPROTEIN"/>
    <property type="match status" value="1"/>
</dbReference>
<evidence type="ECO:0000313" key="3">
    <source>
        <dbReference type="Proteomes" id="UP000198553"/>
    </source>
</evidence>
<dbReference type="PANTHER" id="PTHR43649">
    <property type="entry name" value="ARABINOSE-BINDING PROTEIN-RELATED"/>
    <property type="match status" value="1"/>
</dbReference>
<dbReference type="EMBL" id="FOBW01000023">
    <property type="protein sequence ID" value="SEN84989.1"/>
    <property type="molecule type" value="Genomic_DNA"/>
</dbReference>
<evidence type="ECO:0000256" key="1">
    <source>
        <dbReference type="SAM" id="SignalP"/>
    </source>
</evidence>
<accession>A0A1H8JWB4</accession>
<name>A0A1H8JWB4_9BACI</name>
<organism evidence="2 3">
    <name type="scientific">Mesobacillus persicus</name>
    <dbReference type="NCBI Taxonomy" id="930146"/>
    <lineage>
        <taxon>Bacteria</taxon>
        <taxon>Bacillati</taxon>
        <taxon>Bacillota</taxon>
        <taxon>Bacilli</taxon>
        <taxon>Bacillales</taxon>
        <taxon>Bacillaceae</taxon>
        <taxon>Mesobacillus</taxon>
    </lineage>
</organism>
<keyword evidence="1" id="KW-0732">Signal</keyword>
<keyword evidence="3" id="KW-1185">Reference proteome</keyword>
<feature type="chain" id="PRO_5011714908" evidence="1">
    <location>
        <begin position="23"/>
        <end position="441"/>
    </location>
</feature>
<dbReference type="STRING" id="930146.SAMN05192533_12312"/>
<dbReference type="PANTHER" id="PTHR43649:SF14">
    <property type="entry name" value="BLR3389 PROTEIN"/>
    <property type="match status" value="1"/>
</dbReference>
<sequence>MYKKKVTAISLLLMMIVSIVLSACGGGGDEDNAGTTDGGGDDQKTVKFMHLWPEGSAKQHNMIVQDIVNAYEEENPNVKVDVEVLSNDQYKEKIKVLASSNQLPDVGLTWAAGFMEPYIRGEKFTSLDDVLEGDLSDSFVAGTVDAFSSNETAYGLPLELNIAPIYYNKKIFEDNNLEVPKTFEEFKNVVTTLRKNGITPITVGNREPWTGSMWYMYLADRIGGPETLTNAINRTGTFEDPGLIQAAEELQNLVDLDAFVKGYNGLGNEEAKGPFMNNQAGMYMMGTWELPNYTTNEDVPQEFRESIGFFKFPTYDGGKGDINSFVGGPGVGLFVAEQSKVKDEAKDFVKFFVQRWGERSVTDAGVIPATKVDTAELDLPQMYIDVLDELNNASNITLYADVQMSAAAAQEHLNLIQSLFGKEIPPEEFAKQHEQVLEAED</sequence>
<dbReference type="Pfam" id="PF01547">
    <property type="entry name" value="SBP_bac_1"/>
    <property type="match status" value="1"/>
</dbReference>
<gene>
    <name evidence="2" type="ORF">SAMN05192533_12312</name>
</gene>
<protein>
    <submittedName>
        <fullName evidence="2">Carbohydrate ABC transporter substrate-binding protein, CUT1 family</fullName>
    </submittedName>
</protein>
<dbReference type="InterPro" id="IPR006059">
    <property type="entry name" value="SBP"/>
</dbReference>
<feature type="signal peptide" evidence="1">
    <location>
        <begin position="1"/>
        <end position="22"/>
    </location>
</feature>
<proteinExistence type="predicted"/>
<dbReference type="Proteomes" id="UP000198553">
    <property type="component" value="Unassembled WGS sequence"/>
</dbReference>